<evidence type="ECO:0000313" key="2">
    <source>
        <dbReference type="Proteomes" id="UP000606786"/>
    </source>
</evidence>
<protein>
    <submittedName>
        <fullName evidence="1">(Mediterranean fruit fly) hypothetical protein</fullName>
    </submittedName>
</protein>
<dbReference type="OrthoDB" id="7977012at2759"/>
<evidence type="ECO:0000313" key="1">
    <source>
        <dbReference type="EMBL" id="CAD6997492.1"/>
    </source>
</evidence>
<dbReference type="EMBL" id="CAJHJT010000012">
    <property type="protein sequence ID" value="CAD6997492.1"/>
    <property type="molecule type" value="Genomic_DNA"/>
</dbReference>
<keyword evidence="2" id="KW-1185">Reference proteome</keyword>
<proteinExistence type="predicted"/>
<organism evidence="1 2">
    <name type="scientific">Ceratitis capitata</name>
    <name type="common">Mediterranean fruit fly</name>
    <name type="synonym">Tephritis capitata</name>
    <dbReference type="NCBI Taxonomy" id="7213"/>
    <lineage>
        <taxon>Eukaryota</taxon>
        <taxon>Metazoa</taxon>
        <taxon>Ecdysozoa</taxon>
        <taxon>Arthropoda</taxon>
        <taxon>Hexapoda</taxon>
        <taxon>Insecta</taxon>
        <taxon>Pterygota</taxon>
        <taxon>Neoptera</taxon>
        <taxon>Endopterygota</taxon>
        <taxon>Diptera</taxon>
        <taxon>Brachycera</taxon>
        <taxon>Muscomorpha</taxon>
        <taxon>Tephritoidea</taxon>
        <taxon>Tephritidae</taxon>
        <taxon>Ceratitis</taxon>
        <taxon>Ceratitis</taxon>
    </lineage>
</organism>
<dbReference type="KEGG" id="ccat:101457160"/>
<gene>
    <name evidence="1" type="ORF">CCAP1982_LOCUS6134</name>
</gene>
<dbReference type="Proteomes" id="UP000606786">
    <property type="component" value="Unassembled WGS sequence"/>
</dbReference>
<accession>A0A811UE11</accession>
<reference evidence="1" key="1">
    <citation type="submission" date="2020-11" db="EMBL/GenBank/DDBJ databases">
        <authorList>
            <person name="Whitehead M."/>
        </authorList>
    </citation>
    <scope>NUCLEOTIDE SEQUENCE</scope>
    <source>
        <strain evidence="1">EGII</strain>
    </source>
</reference>
<sequence>MWQFLLIYTIISGGTQNFVHSAVTKPTEHTILVSHANIRDRKFQTHFIDELNTLVDTAAGVHLNELLRELRTNKDYAAHAVKIETATSVTQLIPKTVYLKQLLDLKSNEHSLVANDYYTVRNLNFVAKLKRQLLQLQEESASELRNLRWYNLCVQFWYNDGLSNQTTTTRTSAKRLNNSTKTLAAAATATNYWADVKLAPLRAEAVRATSTAATPMAHIDLERFARTLYANVKAAGAEIIDDYLLTVRKLLQEVIEEKHIAASTSSTEEEEAVAADELPTNVSKEELHALHVSKLSKVLNEIDAILAIEDFYAKRNRLYNYLEKDLSADYEQFKNSQYAHEDLSVILEKLNRKGLDLFVTFIFSNFEFLEHLQETWRKLLPWPSQANEAPLEYDPASQRLFNVHRLYVEFKGDWENSERYDAYQAEVKSLFTDTRNGSANMHIFELLHNASANVGTVTLNMIKAKCDEL</sequence>
<comment type="caution">
    <text evidence="1">The sequence shown here is derived from an EMBL/GenBank/DDBJ whole genome shotgun (WGS) entry which is preliminary data.</text>
</comment>
<name>A0A811UE11_CERCA</name>
<dbReference type="AlphaFoldDB" id="A0A811UE11"/>